<dbReference type="InterPro" id="IPR013762">
    <property type="entry name" value="Integrase-like_cat_sf"/>
</dbReference>
<keyword evidence="3 5" id="KW-0238">DNA-binding</keyword>
<evidence type="ECO:0000313" key="9">
    <source>
        <dbReference type="Proteomes" id="UP000030928"/>
    </source>
</evidence>
<keyword evidence="4" id="KW-0233">DNA recombination</keyword>
<keyword evidence="9" id="KW-1185">Reference proteome</keyword>
<feature type="domain" description="Core-binding (CB)" evidence="7">
    <location>
        <begin position="13"/>
        <end position="102"/>
    </location>
</feature>
<dbReference type="GeneID" id="23681238"/>
<evidence type="ECO:0000256" key="2">
    <source>
        <dbReference type="ARBA" id="ARBA00022908"/>
    </source>
</evidence>
<protein>
    <submittedName>
        <fullName evidence="8">Recombinase/integrase</fullName>
    </submittedName>
</protein>
<dbReference type="Pfam" id="PF00589">
    <property type="entry name" value="Phage_integrase"/>
    <property type="match status" value="1"/>
</dbReference>
<comment type="similarity">
    <text evidence="1">Belongs to the 'phage' integrase family.</text>
</comment>
<dbReference type="GO" id="GO:0003677">
    <property type="term" value="F:DNA binding"/>
    <property type="evidence" value="ECO:0007669"/>
    <property type="project" value="UniProtKB-UniRule"/>
</dbReference>
<gene>
    <name evidence="8" type="ORF">LDL_035</name>
</gene>
<dbReference type="RefSeq" id="YP_009126477.1">
    <property type="nucleotide sequence ID" value="NC_026609.1"/>
</dbReference>
<dbReference type="InterPro" id="IPR002104">
    <property type="entry name" value="Integrase_catalytic"/>
</dbReference>
<evidence type="ECO:0000259" key="7">
    <source>
        <dbReference type="PROSITE" id="PS51900"/>
    </source>
</evidence>
<dbReference type="Gene3D" id="1.10.150.130">
    <property type="match status" value="1"/>
</dbReference>
<dbReference type="EMBL" id="KM514685">
    <property type="protein sequence ID" value="AIS73893.1"/>
    <property type="molecule type" value="Genomic_DNA"/>
</dbReference>
<evidence type="ECO:0000256" key="4">
    <source>
        <dbReference type="ARBA" id="ARBA00023172"/>
    </source>
</evidence>
<name>A0A0A7DMS1_9CAUD</name>
<keyword evidence="2" id="KW-0229">DNA integration</keyword>
<dbReference type="KEGG" id="vg:23681238"/>
<dbReference type="Pfam" id="PF02899">
    <property type="entry name" value="Phage_int_SAM_1"/>
    <property type="match status" value="1"/>
</dbReference>
<dbReference type="CDD" id="cd00397">
    <property type="entry name" value="DNA_BRE_C"/>
    <property type="match status" value="1"/>
</dbReference>
<dbReference type="PROSITE" id="PS51898">
    <property type="entry name" value="TYR_RECOMBINASE"/>
    <property type="match status" value="1"/>
</dbReference>
<evidence type="ECO:0000256" key="1">
    <source>
        <dbReference type="ARBA" id="ARBA00008857"/>
    </source>
</evidence>
<dbReference type="SUPFAM" id="SSF56349">
    <property type="entry name" value="DNA breaking-rejoining enzymes"/>
    <property type="match status" value="1"/>
</dbReference>
<evidence type="ECO:0000256" key="5">
    <source>
        <dbReference type="PROSITE-ProRule" id="PRU01248"/>
    </source>
</evidence>
<accession>A0A0A7DMS1</accession>
<dbReference type="InterPro" id="IPR004107">
    <property type="entry name" value="Integrase_SAM-like_N"/>
</dbReference>
<dbReference type="GO" id="GO:0015074">
    <property type="term" value="P:DNA integration"/>
    <property type="evidence" value="ECO:0007669"/>
    <property type="project" value="UniProtKB-KW"/>
</dbReference>
<organism evidence="8 9">
    <name type="scientific">Lactobacillus phage Ldl1</name>
    <dbReference type="NCBI Taxonomy" id="1552735"/>
    <lineage>
        <taxon>Viruses</taxon>
        <taxon>Duplodnaviria</taxon>
        <taxon>Heunggongvirae</taxon>
        <taxon>Uroviricota</taxon>
        <taxon>Caudoviricetes</taxon>
        <taxon>Tybeckvirinae</taxon>
        <taxon>Lidleunavirus</taxon>
        <taxon>Lidleunavirus Ldl1</taxon>
    </lineage>
</organism>
<dbReference type="InterPro" id="IPR011010">
    <property type="entry name" value="DNA_brk_join_enz"/>
</dbReference>
<proteinExistence type="inferred from homology"/>
<dbReference type="InterPro" id="IPR044068">
    <property type="entry name" value="CB"/>
</dbReference>
<dbReference type="PROSITE" id="PS51900">
    <property type="entry name" value="CB"/>
    <property type="match status" value="1"/>
</dbReference>
<dbReference type="Gene3D" id="1.10.443.10">
    <property type="entry name" value="Intergrase catalytic core"/>
    <property type="match status" value="1"/>
</dbReference>
<reference evidence="8 9" key="1">
    <citation type="journal article" date="2014" name="Appl. Environ. Microbiol.">
        <title>Genome and proteome analysis of bacteriophage Ldl1 reveals the existence of a novel phage group infecting Lactobacillus delbrueckii subsp. Lactis.</title>
        <authorList>
            <person name="Casey E."/>
            <person name="Mahony J."/>
            <person name="Neve H."/>
            <person name="Noben J.P."/>
            <person name="Bello F.D."/>
            <person name="van Sinderen D."/>
        </authorList>
    </citation>
    <scope>NUCLEOTIDE SEQUENCE [LARGE SCALE GENOMIC DNA]</scope>
    <source>
        <strain evidence="8">Ldl1</strain>
    </source>
</reference>
<dbReference type="InterPro" id="IPR010998">
    <property type="entry name" value="Integrase_recombinase_N"/>
</dbReference>
<feature type="domain" description="Tyr recombinase" evidence="6">
    <location>
        <begin position="126"/>
        <end position="321"/>
    </location>
</feature>
<evidence type="ECO:0000259" key="6">
    <source>
        <dbReference type="PROSITE" id="PS51898"/>
    </source>
</evidence>
<dbReference type="Proteomes" id="UP000030928">
    <property type="component" value="Segment"/>
</dbReference>
<dbReference type="GO" id="GO:0006310">
    <property type="term" value="P:DNA recombination"/>
    <property type="evidence" value="ECO:0007669"/>
    <property type="project" value="UniProtKB-KW"/>
</dbReference>
<evidence type="ECO:0000313" key="8">
    <source>
        <dbReference type="EMBL" id="AIS73893.1"/>
    </source>
</evidence>
<evidence type="ECO:0000256" key="3">
    <source>
        <dbReference type="ARBA" id="ARBA00023125"/>
    </source>
</evidence>
<dbReference type="OrthoDB" id="4623at10239"/>
<sequence>MAVRLFNEQDWENLSEENRELYEDYMLNLEAEGKAKKTRDQYGYDLRAFFCYLVREKKNKYILDLKRKEFRNFFLILKRSEVSNARINRFQSSVRNLLNYACISEDYDYDINQMQYLKGLQKEPVREIVFLTDRQINILIDELLKRKKYQKALWVSLAYESGGRRNEIHQIKKDGFLERNQTETVIGKRGKKFKLIYFNRSKIIYKLWMKQRGEDDIPSLWITGKGKNKRPMTYTTMYSFVDELREILKERTGKDVPLNEHSFRHSCLTNFSDGTHHVLEEVGKDKLNLQMLKILAHHSDISTTQGYLRDDSEEQLANALGIELN</sequence>